<feature type="compositionally biased region" description="Low complexity" evidence="1">
    <location>
        <begin position="135"/>
        <end position="145"/>
    </location>
</feature>
<reference evidence="2 3" key="1">
    <citation type="submission" date="2019-05" db="EMBL/GenBank/DDBJ databases">
        <title>We sequenced the genome of Paenibacillus hemerocallicola KCTC 33185 for further insight into its adaptation and study the phylogeny of Paenibacillus.</title>
        <authorList>
            <person name="Narsing Rao M.P."/>
        </authorList>
    </citation>
    <scope>NUCLEOTIDE SEQUENCE [LARGE SCALE GENOMIC DNA]</scope>
    <source>
        <strain evidence="2 3">KCTC 33185</strain>
    </source>
</reference>
<feature type="region of interest" description="Disordered" evidence="1">
    <location>
        <begin position="104"/>
        <end position="177"/>
    </location>
</feature>
<dbReference type="OrthoDB" id="9871012at2"/>
<organism evidence="2 3">
    <name type="scientific">Paenibacillus hemerocallicola</name>
    <dbReference type="NCBI Taxonomy" id="1172614"/>
    <lineage>
        <taxon>Bacteria</taxon>
        <taxon>Bacillati</taxon>
        <taxon>Bacillota</taxon>
        <taxon>Bacilli</taxon>
        <taxon>Bacillales</taxon>
        <taxon>Paenibacillaceae</taxon>
        <taxon>Paenibacillus</taxon>
    </lineage>
</organism>
<proteinExistence type="predicted"/>
<evidence type="ECO:0000313" key="3">
    <source>
        <dbReference type="Proteomes" id="UP000307943"/>
    </source>
</evidence>
<name>A0A5C4SX82_9BACL</name>
<evidence type="ECO:0000256" key="1">
    <source>
        <dbReference type="SAM" id="MobiDB-lite"/>
    </source>
</evidence>
<gene>
    <name evidence="2" type="ORF">FE784_37100</name>
</gene>
<dbReference type="AlphaFoldDB" id="A0A5C4SX82"/>
<dbReference type="Proteomes" id="UP000307943">
    <property type="component" value="Unassembled WGS sequence"/>
</dbReference>
<feature type="compositionally biased region" description="Acidic residues" evidence="1">
    <location>
        <begin position="146"/>
        <end position="167"/>
    </location>
</feature>
<accession>A0A5C4SX82</accession>
<comment type="caution">
    <text evidence="2">The sequence shown here is derived from an EMBL/GenBank/DDBJ whole genome shotgun (WGS) entry which is preliminary data.</text>
</comment>
<dbReference type="EMBL" id="VDCQ01000091">
    <property type="protein sequence ID" value="TNJ59645.1"/>
    <property type="molecule type" value="Genomic_DNA"/>
</dbReference>
<dbReference type="Gene3D" id="1.20.1480.30">
    <property type="entry name" value="Designed four-helix bundle protein"/>
    <property type="match status" value="1"/>
</dbReference>
<sequence>MKVIEPVTKALPDVAAPLQEVVDVAVKAVEPVTQTLADVAAPIQDVVETVTMAVEPLTDTLSNTLAPLVNTVDRTWSEVKPTVDKLVETIAPITETVETLLQPQPGKAANEVQQKQTEDKTVGDVAAKEREKETTSLSLTVTLPSVEEEEPSPTFEIEEPESGDEAAESSAKARVETPEIKQPAAVEKPQSGNLAITNAPIMIPTEKTFIQTPAVMDEPEPVHTVGTPPIASLPDKPEKSPPAAIAPIEQHQDRPSRRVEVYEHPLEPDPMPLPHTDIPAAVLQGAPSCPNTSKIAGGAAGLSVIGILNDEAHTDVQSRLLQWVRSIELYKKWSNGPPGHPPKPSFSRVR</sequence>
<evidence type="ECO:0000313" key="2">
    <source>
        <dbReference type="EMBL" id="TNJ59645.1"/>
    </source>
</evidence>
<feature type="compositionally biased region" description="Basic and acidic residues" evidence="1">
    <location>
        <begin position="116"/>
        <end position="134"/>
    </location>
</feature>
<feature type="region of interest" description="Disordered" evidence="1">
    <location>
        <begin position="232"/>
        <end position="258"/>
    </location>
</feature>
<protein>
    <submittedName>
        <fullName evidence="2">Uncharacterized protein</fullName>
    </submittedName>
</protein>
<keyword evidence="3" id="KW-1185">Reference proteome</keyword>